<dbReference type="EMBL" id="UINC01034397">
    <property type="protein sequence ID" value="SVB25175.1"/>
    <property type="molecule type" value="Genomic_DNA"/>
</dbReference>
<dbReference type="Gene3D" id="3.30.70.1300">
    <property type="entry name" value="VC0467-like domains"/>
    <property type="match status" value="1"/>
</dbReference>
<dbReference type="InterPro" id="IPR003774">
    <property type="entry name" value="AlgH-like"/>
</dbReference>
<gene>
    <name evidence="1" type="ORF">METZ01_LOCUS178029</name>
</gene>
<organism evidence="1">
    <name type="scientific">marine metagenome</name>
    <dbReference type="NCBI Taxonomy" id="408172"/>
    <lineage>
        <taxon>unclassified sequences</taxon>
        <taxon>metagenomes</taxon>
        <taxon>ecological metagenomes</taxon>
    </lineage>
</organism>
<reference evidence="1" key="1">
    <citation type="submission" date="2018-05" db="EMBL/GenBank/DDBJ databases">
        <authorList>
            <person name="Lanie J.A."/>
            <person name="Ng W.-L."/>
            <person name="Kazmierczak K.M."/>
            <person name="Andrzejewski T.M."/>
            <person name="Davidsen T.M."/>
            <person name="Wayne K.J."/>
            <person name="Tettelin H."/>
            <person name="Glass J.I."/>
            <person name="Rusch D."/>
            <person name="Podicherti R."/>
            <person name="Tsui H.-C.T."/>
            <person name="Winkler M.E."/>
        </authorList>
    </citation>
    <scope>NUCLEOTIDE SEQUENCE</scope>
</reference>
<dbReference type="Pfam" id="PF02622">
    <property type="entry name" value="DUF179"/>
    <property type="match status" value="1"/>
</dbReference>
<dbReference type="AlphaFoldDB" id="A0A382CGG7"/>
<accession>A0A382CGG7</accession>
<proteinExistence type="predicted"/>
<protein>
    <recommendedName>
        <fullName evidence="2">YqgE/AlgH family protein</fullName>
    </recommendedName>
</protein>
<evidence type="ECO:0008006" key="2">
    <source>
        <dbReference type="Google" id="ProtNLM"/>
    </source>
</evidence>
<dbReference type="PANTHER" id="PTHR30327:SF1">
    <property type="entry name" value="UPF0301 PROTEIN YQGE"/>
    <property type="match status" value="1"/>
</dbReference>
<dbReference type="Gene3D" id="3.40.1740.10">
    <property type="entry name" value="VC0467-like"/>
    <property type="match status" value="1"/>
</dbReference>
<dbReference type="SUPFAM" id="SSF143456">
    <property type="entry name" value="VC0467-like"/>
    <property type="match status" value="1"/>
</dbReference>
<dbReference type="GO" id="GO:0005829">
    <property type="term" value="C:cytosol"/>
    <property type="evidence" value="ECO:0007669"/>
    <property type="project" value="TreeGrafter"/>
</dbReference>
<dbReference type="PANTHER" id="PTHR30327">
    <property type="entry name" value="UNCHARACTERIZED PROTEIN YQGE"/>
    <property type="match status" value="1"/>
</dbReference>
<evidence type="ECO:0000313" key="1">
    <source>
        <dbReference type="EMBL" id="SVB25175.1"/>
    </source>
</evidence>
<name>A0A382CGG7_9ZZZZ</name>
<sequence>MRFLFVILFLFFSFQQNTWGENIYTEYLVAKPSMPDPRFKETVIIMLYYNKDKGAAGLVINKPIETMLISEFFKSSSVTPPEKIVDKEITLYWGGPVVAEHIFFIHSSDYKSDDFISSNEDFTITRETNILYDIAKNMGPEKYIIFSGIAAWEPGQLDSEIMRDDWDRKLNNYTSPFDNGKEMWSRLINSKDI</sequence>